<dbReference type="STRING" id="157072.A0A024TAG8"/>
<gene>
    <name evidence="2" type="ORF">H310_14157</name>
</gene>
<dbReference type="SUPFAM" id="SSF63411">
    <property type="entry name" value="LuxS/MPP-like metallohydrolase"/>
    <property type="match status" value="4"/>
</dbReference>
<dbReference type="Pfam" id="PF05193">
    <property type="entry name" value="Peptidase_M16_C"/>
    <property type="match status" value="1"/>
</dbReference>
<dbReference type="PANTHER" id="PTHR43016:SF13">
    <property type="entry name" value="PRESEQUENCE PROTEASE, MITOCHONDRIAL"/>
    <property type="match status" value="1"/>
</dbReference>
<dbReference type="PANTHER" id="PTHR43016">
    <property type="entry name" value="PRESEQUENCE PROTEASE"/>
    <property type="match status" value="1"/>
</dbReference>
<protein>
    <recommendedName>
        <fullName evidence="1">Peptidase M16C associated domain-containing protein</fullName>
    </recommendedName>
</protein>
<dbReference type="InterPro" id="IPR011765">
    <property type="entry name" value="Pept_M16_N"/>
</dbReference>
<dbReference type="GO" id="GO:0046872">
    <property type="term" value="F:metal ion binding"/>
    <property type="evidence" value="ECO:0007669"/>
    <property type="project" value="InterPro"/>
</dbReference>
<dbReference type="OrthoDB" id="10250783at2759"/>
<accession>A0A024TAG8</accession>
<feature type="domain" description="Peptidase M16C associated" evidence="1">
    <location>
        <begin position="507"/>
        <end position="755"/>
    </location>
</feature>
<dbReference type="VEuPathDB" id="FungiDB:H310_14157"/>
<organism evidence="2">
    <name type="scientific">Aphanomyces invadans</name>
    <dbReference type="NCBI Taxonomy" id="157072"/>
    <lineage>
        <taxon>Eukaryota</taxon>
        <taxon>Sar</taxon>
        <taxon>Stramenopiles</taxon>
        <taxon>Oomycota</taxon>
        <taxon>Saprolegniomycetes</taxon>
        <taxon>Saprolegniales</taxon>
        <taxon>Verrucalvaceae</taxon>
        <taxon>Aphanomyces</taxon>
    </lineage>
</organism>
<dbReference type="InterPro" id="IPR011249">
    <property type="entry name" value="Metalloenz_LuxS/M16"/>
</dbReference>
<dbReference type="InterPro" id="IPR055130">
    <property type="entry name" value="PreP_C"/>
</dbReference>
<dbReference type="AlphaFoldDB" id="A0A024TAG8"/>
<name>A0A024TAG8_9STRA</name>
<dbReference type="Pfam" id="PF22516">
    <property type="entry name" value="PreP_C"/>
    <property type="match status" value="1"/>
</dbReference>
<dbReference type="SMART" id="SM01264">
    <property type="entry name" value="M16C_associated"/>
    <property type="match status" value="1"/>
</dbReference>
<dbReference type="Pfam" id="PF00675">
    <property type="entry name" value="Peptidase_M16"/>
    <property type="match status" value="1"/>
</dbReference>
<dbReference type="InterPro" id="IPR007863">
    <property type="entry name" value="Peptidase_M16_C"/>
</dbReference>
<evidence type="ECO:0000313" key="2">
    <source>
        <dbReference type="EMBL" id="ETV91145.1"/>
    </source>
</evidence>
<dbReference type="Gene3D" id="3.30.830.10">
    <property type="entry name" value="Metalloenzyme, LuxS/M16 peptidase-like"/>
    <property type="match status" value="4"/>
</dbReference>
<dbReference type="GO" id="GO:0016485">
    <property type="term" value="P:protein processing"/>
    <property type="evidence" value="ECO:0007669"/>
    <property type="project" value="TreeGrafter"/>
</dbReference>
<dbReference type="FunFam" id="3.30.830.10:FF:000057">
    <property type="entry name" value="Pitrilysin-like metalloprotease"/>
    <property type="match status" value="1"/>
</dbReference>
<proteinExistence type="predicted"/>
<dbReference type="GeneID" id="20091207"/>
<sequence>MWRAIKHRPAAATTLKATFRRRFLSTPPSSLAAPSTQRYEVGSVIHGFEVLKKQLVPEYSVTAVQLQHVATKAEYLHIDTVDSNNVFSINFRTPPYSSNGIAHILEHLVLCGSKRYPVRDPFFNMLKRSLNNFMNAMTANDHTMYPFATTNAKDFENLLGVYLDAVFFPTLHPLDFSQEGHRVEWSDDNSTLQFKGVVLNEMKGVMSDSQNLFSTRLQQDLMQGTIYQHLSGGDPSTDLTSLTYDELVAFHRSKYHPSNCLFYSYGNFALEDHLETIDKTVLSQFDASDSVPPVIISPLPEGVAPTSSERHITGPDDGVSPTAASQTKWCRAHIVPGLLSTDSFECFVLRLLSYLLLNGPSAPLYQALITSELAVDFAAGTGLDTSTLNPSFGVGVEGFDDLDTIKATIDATLKDVVRDGFDQARIDAVLHQIELSQKHIVGRFGMSLLRAVTSTWCHRGDYLDNLSINPVLDRFHNEMAANPRYLQDMLDKYIVQPHLATSVALLMTPSTSFVSEQEAKERRTLDEMAANLSDDDKNAIASQAKVLAEHQQQVPNVDCLPTLTVQDIPRLQPRLDVSTSADTGAQFVPQTTNEITYIRMKFDTADVPSDLRWFLPLFSAMLGQLGTSKHAFYDIGTVLQTVSGGVSCSHLILPDTHDIDAHAESLVVESLCLPHHISSTLSLLEQLFSDTQYTSPDNLQQIKSLLVSASASANASIASSGHALAGYRAQLGMTSHAVLSERARGLTSMDALQRWVDAVEADPAALEALASIFRHLAGICFRRHRMQLSVVTEPSLINQVDTHLANMTWQLSSDAHFKLDDVVAALGLPTGPDAAVVPDKAFFGYPIAVNFNVLSFASVPLFHADHAPLSVLGQVLSSCHLHQHVRERGGAYGCSAAQGEGVFTMSSYFDPHTTQTFEAYEDAVRYAVDGKFTDADVNQALLATFSGIDAPQAPSAKGKGLFTRGFTYDMLQVRRSQLLQVTRADLMRVAATHLANETVVRRAVVVGKEEGRDDLERRGFQ</sequence>
<dbReference type="EMBL" id="KI914013">
    <property type="protein sequence ID" value="ETV91145.1"/>
    <property type="molecule type" value="Genomic_DNA"/>
</dbReference>
<dbReference type="InterPro" id="IPR013578">
    <property type="entry name" value="Peptidase_M16C_assoc"/>
</dbReference>
<dbReference type="GO" id="GO:0004222">
    <property type="term" value="F:metalloendopeptidase activity"/>
    <property type="evidence" value="ECO:0007669"/>
    <property type="project" value="TreeGrafter"/>
</dbReference>
<dbReference type="eggNOG" id="KOG2019">
    <property type="taxonomic scope" value="Eukaryota"/>
</dbReference>
<evidence type="ECO:0000259" key="1">
    <source>
        <dbReference type="SMART" id="SM01264"/>
    </source>
</evidence>
<reference evidence="2" key="1">
    <citation type="submission" date="2013-12" db="EMBL/GenBank/DDBJ databases">
        <title>The Genome Sequence of Aphanomyces invadans NJM9701.</title>
        <authorList>
            <consortium name="The Broad Institute Genomics Platform"/>
            <person name="Russ C."/>
            <person name="Tyler B."/>
            <person name="van West P."/>
            <person name="Dieguez-Uribeondo J."/>
            <person name="Young S.K."/>
            <person name="Zeng Q."/>
            <person name="Gargeya S."/>
            <person name="Fitzgerald M."/>
            <person name="Abouelleil A."/>
            <person name="Alvarado L."/>
            <person name="Chapman S.B."/>
            <person name="Gainer-Dewar J."/>
            <person name="Goldberg J."/>
            <person name="Griggs A."/>
            <person name="Gujja S."/>
            <person name="Hansen M."/>
            <person name="Howarth C."/>
            <person name="Imamovic A."/>
            <person name="Ireland A."/>
            <person name="Larimer J."/>
            <person name="McCowan C."/>
            <person name="Murphy C."/>
            <person name="Pearson M."/>
            <person name="Poon T.W."/>
            <person name="Priest M."/>
            <person name="Roberts A."/>
            <person name="Saif S."/>
            <person name="Shea T."/>
            <person name="Sykes S."/>
            <person name="Wortman J."/>
            <person name="Nusbaum C."/>
            <person name="Birren B."/>
        </authorList>
    </citation>
    <scope>NUCLEOTIDE SEQUENCE [LARGE SCALE GENOMIC DNA]</scope>
    <source>
        <strain evidence="2">NJM9701</strain>
    </source>
</reference>
<dbReference type="RefSeq" id="XP_008880177.1">
    <property type="nucleotide sequence ID" value="XM_008881955.1"/>
</dbReference>
<dbReference type="Pfam" id="PF08367">
    <property type="entry name" value="M16C_assoc"/>
    <property type="match status" value="1"/>
</dbReference>